<dbReference type="EMBL" id="RIBZ01000316">
    <property type="protein sequence ID" value="RNG18258.1"/>
    <property type="molecule type" value="Genomic_DNA"/>
</dbReference>
<protein>
    <submittedName>
        <fullName evidence="1">Amidinotransferase</fullName>
    </submittedName>
</protein>
<dbReference type="Proteomes" id="UP000275401">
    <property type="component" value="Unassembled WGS sequence"/>
</dbReference>
<proteinExistence type="predicted"/>
<dbReference type="GO" id="GO:0016740">
    <property type="term" value="F:transferase activity"/>
    <property type="evidence" value="ECO:0007669"/>
    <property type="project" value="UniProtKB-KW"/>
</dbReference>
<name>A0A3M8VKT7_9ACTN</name>
<sequence>MCEPTFFDVSYSINPWMDPSRPTSTERGLAQWKTLHDLLVELGHTVELVEPVAGLPDMVYSANGATVVDGRALVARFRYEQRADESPAYLDWFRVRGWDARQAEYVNEGEGDFLYAGDVVLAGTGFRSEPKARDEIREFFGKPVLGLTLADERYYHLDTALAVLDDNEIMYNPEAFSPRSRALLAERFPDAILADASDAAVFGLNAVSDGLHVIIPQQANRLPDQLREHGFVPIGIDLTELLKGGGGAKCCTLELRARH</sequence>
<keyword evidence="1" id="KW-0808">Transferase</keyword>
<dbReference type="Gene3D" id="3.75.10.10">
    <property type="entry name" value="L-arginine/glycine Amidinotransferase, Chain A"/>
    <property type="match status" value="1"/>
</dbReference>
<accession>A0A3M8VKT7</accession>
<dbReference type="SUPFAM" id="SSF55909">
    <property type="entry name" value="Pentein"/>
    <property type="match status" value="1"/>
</dbReference>
<comment type="caution">
    <text evidence="1">The sequence shown here is derived from an EMBL/GenBank/DDBJ whole genome shotgun (WGS) entry which is preliminary data.</text>
</comment>
<dbReference type="NCBIfam" id="NF045659">
    <property type="entry name" value="DiMArgaseDdahMtb"/>
    <property type="match status" value="1"/>
</dbReference>
<evidence type="ECO:0000313" key="1">
    <source>
        <dbReference type="EMBL" id="RNG18258.1"/>
    </source>
</evidence>
<dbReference type="AlphaFoldDB" id="A0A3M8VKT7"/>
<reference evidence="1 2" key="1">
    <citation type="submission" date="2018-11" db="EMBL/GenBank/DDBJ databases">
        <title>The Potential of Streptomyces as Biocontrol Agents against the Tomato grey mould, Botrytis cinerea (Gray mold) Frontiers in Microbiology.</title>
        <authorList>
            <person name="Li D."/>
        </authorList>
    </citation>
    <scope>NUCLEOTIDE SEQUENCE [LARGE SCALE GENOMIC DNA]</scope>
    <source>
        <strain evidence="1 2">NEAU-LD23</strain>
    </source>
</reference>
<keyword evidence="2" id="KW-1185">Reference proteome</keyword>
<organism evidence="1 2">
    <name type="scientific">Streptomyces botrytidirepellens</name>
    <dbReference type="NCBI Taxonomy" id="2486417"/>
    <lineage>
        <taxon>Bacteria</taxon>
        <taxon>Bacillati</taxon>
        <taxon>Actinomycetota</taxon>
        <taxon>Actinomycetes</taxon>
        <taxon>Kitasatosporales</taxon>
        <taxon>Streptomycetaceae</taxon>
        <taxon>Streptomyces</taxon>
    </lineage>
</organism>
<gene>
    <name evidence="1" type="ORF">EEJ42_27230</name>
</gene>
<evidence type="ECO:0000313" key="2">
    <source>
        <dbReference type="Proteomes" id="UP000275401"/>
    </source>
</evidence>